<comment type="similarity">
    <text evidence="1">Belongs to the 5'(3')-deoxyribonucleotidase family.</text>
</comment>
<keyword evidence="4" id="KW-1185">Reference proteome</keyword>
<protein>
    <submittedName>
        <fullName evidence="3">5'(3')-deoxyribonucleotidase</fullName>
    </submittedName>
</protein>
<evidence type="ECO:0000256" key="2">
    <source>
        <dbReference type="PIRSR" id="PIRSR610708-1"/>
    </source>
</evidence>
<comment type="caution">
    <text evidence="3">The sequence shown here is derived from an EMBL/GenBank/DDBJ whole genome shotgun (WGS) entry which is preliminary data.</text>
</comment>
<dbReference type="SUPFAM" id="SSF56784">
    <property type="entry name" value="HAD-like"/>
    <property type="match status" value="1"/>
</dbReference>
<dbReference type="PANTHER" id="PTHR16504">
    <property type="entry name" value="5'(3')-DEOXYRIBONUCLEOTIDASE"/>
    <property type="match status" value="1"/>
</dbReference>
<dbReference type="Pfam" id="PF06941">
    <property type="entry name" value="NT5C"/>
    <property type="match status" value="1"/>
</dbReference>
<dbReference type="SFLD" id="SFLDG01126">
    <property type="entry name" value="C1.2:_Nucleotidase_Like"/>
    <property type="match status" value="1"/>
</dbReference>
<dbReference type="AlphaFoldDB" id="A0A6L9EDB1"/>
<dbReference type="SFLD" id="SFLDG01146">
    <property type="entry name" value="C1.2.2"/>
    <property type="match status" value="1"/>
</dbReference>
<name>A0A6L9EDB1_9FLAO</name>
<dbReference type="RefSeq" id="WP_161435664.1">
    <property type="nucleotide sequence ID" value="NZ_WXYO01000005.1"/>
</dbReference>
<dbReference type="InterPro" id="IPR023214">
    <property type="entry name" value="HAD_sf"/>
</dbReference>
<dbReference type="GO" id="GO:0009223">
    <property type="term" value="P:pyrimidine deoxyribonucleotide catabolic process"/>
    <property type="evidence" value="ECO:0007669"/>
    <property type="project" value="TreeGrafter"/>
</dbReference>
<dbReference type="GO" id="GO:0008253">
    <property type="term" value="F:5'-nucleotidase activity"/>
    <property type="evidence" value="ECO:0007669"/>
    <property type="project" value="InterPro"/>
</dbReference>
<dbReference type="EMBL" id="WXYO01000005">
    <property type="protein sequence ID" value="NAS12632.1"/>
    <property type="molecule type" value="Genomic_DNA"/>
</dbReference>
<sequence length="173" mass="20176">MILFVDMDEVIADTYGAHIVQYNTDFKENLSRQQCMGGEVWQSVPEERQESVRKHAWQPGFFRTLEPIKDSQSVLAELADKYEVYIASAAMQFPNSLQEKSDWLDEYFPFIHWKNRILCGDKHILKGDVLIDDRAYNLEHFDGRSIMFTSPHNVNQNGFERADSWQQIGAKLL</sequence>
<dbReference type="SFLD" id="SFLDS00003">
    <property type="entry name" value="Haloacid_Dehalogenase"/>
    <property type="match status" value="1"/>
</dbReference>
<dbReference type="Proteomes" id="UP000475249">
    <property type="component" value="Unassembled WGS sequence"/>
</dbReference>
<feature type="active site" description="Nucleophile" evidence="2">
    <location>
        <position position="6"/>
    </location>
</feature>
<gene>
    <name evidence="3" type="ORF">GTQ38_11505</name>
</gene>
<dbReference type="Gene3D" id="1.10.40.40">
    <property type="entry name" value="Deoxyribonucleotidase, domain 2"/>
    <property type="match status" value="1"/>
</dbReference>
<organism evidence="3 4">
    <name type="scientific">Poritiphilus flavus</name>
    <dbReference type="NCBI Taxonomy" id="2697053"/>
    <lineage>
        <taxon>Bacteria</taxon>
        <taxon>Pseudomonadati</taxon>
        <taxon>Bacteroidota</taxon>
        <taxon>Flavobacteriia</taxon>
        <taxon>Flavobacteriales</taxon>
        <taxon>Flavobacteriaceae</taxon>
        <taxon>Poritiphilus</taxon>
    </lineage>
</organism>
<reference evidence="3 4" key="1">
    <citation type="submission" date="2020-01" db="EMBL/GenBank/DDBJ databases">
        <title>Bacteria diversity of Porities sp.</title>
        <authorList>
            <person name="Wang G."/>
        </authorList>
    </citation>
    <scope>NUCLEOTIDE SEQUENCE [LARGE SCALE GENOMIC DNA]</scope>
    <source>
        <strain evidence="3 4">R33</strain>
    </source>
</reference>
<dbReference type="Gene3D" id="3.40.50.1000">
    <property type="entry name" value="HAD superfamily/HAD-like"/>
    <property type="match status" value="1"/>
</dbReference>
<accession>A0A6L9EDB1</accession>
<proteinExistence type="inferred from homology"/>
<dbReference type="PANTHER" id="PTHR16504:SF4">
    <property type="entry name" value="5'(3')-DEOXYRIBONUCLEOTIDASE"/>
    <property type="match status" value="1"/>
</dbReference>
<feature type="active site" description="Proton donor" evidence="2">
    <location>
        <position position="8"/>
    </location>
</feature>
<evidence type="ECO:0000256" key="1">
    <source>
        <dbReference type="ARBA" id="ARBA00009589"/>
    </source>
</evidence>
<evidence type="ECO:0000313" key="3">
    <source>
        <dbReference type="EMBL" id="NAS12632.1"/>
    </source>
</evidence>
<dbReference type="InterPro" id="IPR036412">
    <property type="entry name" value="HAD-like_sf"/>
</dbReference>
<evidence type="ECO:0000313" key="4">
    <source>
        <dbReference type="Proteomes" id="UP000475249"/>
    </source>
</evidence>
<dbReference type="InterPro" id="IPR010708">
    <property type="entry name" value="5'(3')-deoxyribonucleotidase"/>
</dbReference>